<dbReference type="GO" id="GO:0005506">
    <property type="term" value="F:iron ion binding"/>
    <property type="evidence" value="ECO:0007669"/>
    <property type="project" value="InterPro"/>
</dbReference>
<evidence type="ECO:0000256" key="1">
    <source>
        <dbReference type="ARBA" id="ARBA00004370"/>
    </source>
</evidence>
<evidence type="ECO:0000256" key="5">
    <source>
        <dbReference type="SAM" id="Phobius"/>
    </source>
</evidence>
<dbReference type="RefSeq" id="WP_191076444.1">
    <property type="nucleotide sequence ID" value="NZ_JACTAG010000002.1"/>
</dbReference>
<dbReference type="InterPro" id="IPR006694">
    <property type="entry name" value="Fatty_acid_hydroxylase"/>
</dbReference>
<comment type="caution">
    <text evidence="7">The sequence shown here is derived from an EMBL/GenBank/DDBJ whole genome shotgun (WGS) entry which is preliminary data.</text>
</comment>
<name>A0A927HG04_9RHOB</name>
<sequence length="330" mass="38357">MPPEIDIRGEADRWHYHPGTVVENNPLFDWPPRPRAVLQWYRAYWLVISTTTLSLLMAVLAIWLWAPSPDQTAMPGGWVIAIWLGFLIPHSALAGGLHLWLYRAKGQGHRLKYDQRGQAENNGTFTFRSQVRDNMFWSLVSGISFATLYTVSWFWAAGNGWAATTSFAENPVWWVAWFPLMLLWGSFHFYWVHRALHVPILYRVAHALHHRNVNVGPWSGISMHPLEHAIYFSSLLIHFVIPTSPMHILFHVYAFTLHPICSHSGFDGLLVTDKKRAQLGDFFHQLHHKYFECNYGTVEMPWDRWFGTFHNGTAEATKRTRAFKKQMYTK</sequence>
<dbReference type="EMBL" id="JACTAG010000002">
    <property type="protein sequence ID" value="MBD3665471.1"/>
    <property type="molecule type" value="Genomic_DNA"/>
</dbReference>
<accession>A0A927HG04</accession>
<dbReference type="AlphaFoldDB" id="A0A927HG04"/>
<keyword evidence="3 5" id="KW-1133">Transmembrane helix</keyword>
<evidence type="ECO:0000256" key="4">
    <source>
        <dbReference type="ARBA" id="ARBA00023136"/>
    </source>
</evidence>
<keyword evidence="4 5" id="KW-0472">Membrane</keyword>
<dbReference type="PANTHER" id="PTHR11863">
    <property type="entry name" value="STEROL DESATURASE"/>
    <property type="match status" value="1"/>
</dbReference>
<dbReference type="InterPro" id="IPR050307">
    <property type="entry name" value="Sterol_Desaturase_Related"/>
</dbReference>
<gene>
    <name evidence="7" type="ORF">H9Q16_16180</name>
</gene>
<protein>
    <submittedName>
        <fullName evidence="7">Sterol desaturase family protein</fullName>
    </submittedName>
</protein>
<evidence type="ECO:0000313" key="7">
    <source>
        <dbReference type="EMBL" id="MBD3665471.1"/>
    </source>
</evidence>
<feature type="domain" description="Fatty acid hydroxylase" evidence="6">
    <location>
        <begin position="179"/>
        <end position="308"/>
    </location>
</feature>
<evidence type="ECO:0000313" key="8">
    <source>
        <dbReference type="Proteomes" id="UP000635142"/>
    </source>
</evidence>
<feature type="transmembrane region" description="Helical" evidence="5">
    <location>
        <begin position="172"/>
        <end position="192"/>
    </location>
</feature>
<feature type="transmembrane region" description="Helical" evidence="5">
    <location>
        <begin position="78"/>
        <end position="102"/>
    </location>
</feature>
<evidence type="ECO:0000256" key="3">
    <source>
        <dbReference type="ARBA" id="ARBA00022989"/>
    </source>
</evidence>
<organism evidence="7 8">
    <name type="scientific">Sulfitobacter aestuariivivens</name>
    <dbReference type="NCBI Taxonomy" id="2766981"/>
    <lineage>
        <taxon>Bacteria</taxon>
        <taxon>Pseudomonadati</taxon>
        <taxon>Pseudomonadota</taxon>
        <taxon>Alphaproteobacteria</taxon>
        <taxon>Rhodobacterales</taxon>
        <taxon>Roseobacteraceae</taxon>
        <taxon>Sulfitobacter</taxon>
    </lineage>
</organism>
<reference evidence="7" key="1">
    <citation type="submission" date="2020-08" db="EMBL/GenBank/DDBJ databases">
        <title>Sulfitobacter aestuariivivens sp. nov., isolated from a tidal flat.</title>
        <authorList>
            <person name="Park S."/>
            <person name="Yoon J.-H."/>
        </authorList>
    </citation>
    <scope>NUCLEOTIDE SEQUENCE</scope>
    <source>
        <strain evidence="7">TSTF-M16</strain>
    </source>
</reference>
<dbReference type="Proteomes" id="UP000635142">
    <property type="component" value="Unassembled WGS sequence"/>
</dbReference>
<evidence type="ECO:0000256" key="2">
    <source>
        <dbReference type="ARBA" id="ARBA00022692"/>
    </source>
</evidence>
<keyword evidence="2 5" id="KW-0812">Transmembrane</keyword>
<evidence type="ECO:0000259" key="6">
    <source>
        <dbReference type="Pfam" id="PF04116"/>
    </source>
</evidence>
<dbReference type="GO" id="GO:0016020">
    <property type="term" value="C:membrane"/>
    <property type="evidence" value="ECO:0007669"/>
    <property type="project" value="UniProtKB-SubCell"/>
</dbReference>
<feature type="transmembrane region" description="Helical" evidence="5">
    <location>
        <begin position="136"/>
        <end position="156"/>
    </location>
</feature>
<proteinExistence type="predicted"/>
<dbReference type="Pfam" id="PF04116">
    <property type="entry name" value="FA_hydroxylase"/>
    <property type="match status" value="1"/>
</dbReference>
<dbReference type="GO" id="GO:0008610">
    <property type="term" value="P:lipid biosynthetic process"/>
    <property type="evidence" value="ECO:0007669"/>
    <property type="project" value="InterPro"/>
</dbReference>
<dbReference type="GO" id="GO:0016491">
    <property type="term" value="F:oxidoreductase activity"/>
    <property type="evidence" value="ECO:0007669"/>
    <property type="project" value="InterPro"/>
</dbReference>
<feature type="transmembrane region" description="Helical" evidence="5">
    <location>
        <begin position="43"/>
        <end position="66"/>
    </location>
</feature>
<comment type="subcellular location">
    <subcellularLocation>
        <location evidence="1">Membrane</location>
    </subcellularLocation>
</comment>
<keyword evidence="8" id="KW-1185">Reference proteome</keyword>